<dbReference type="RefSeq" id="WP_191763441.1">
    <property type="nucleotide sequence ID" value="NZ_JACSPP010000013.1"/>
</dbReference>
<keyword evidence="3" id="KW-0732">Signal</keyword>
<dbReference type="Pfam" id="PF07980">
    <property type="entry name" value="SusD_RagB"/>
    <property type="match status" value="1"/>
</dbReference>
<evidence type="ECO:0000313" key="7">
    <source>
        <dbReference type="EMBL" id="MBD8040004.1"/>
    </source>
</evidence>
<comment type="similarity">
    <text evidence="2">Belongs to the SusD family.</text>
</comment>
<dbReference type="PROSITE" id="PS51257">
    <property type="entry name" value="PROKAR_LIPOPROTEIN"/>
    <property type="match status" value="1"/>
</dbReference>
<dbReference type="InterPro" id="IPR012944">
    <property type="entry name" value="SusD_RagB_dom"/>
</dbReference>
<name>A0ABR8Y718_9BACT</name>
<evidence type="ECO:0000256" key="1">
    <source>
        <dbReference type="ARBA" id="ARBA00004442"/>
    </source>
</evidence>
<dbReference type="Proteomes" id="UP000620874">
    <property type="component" value="Unassembled WGS sequence"/>
</dbReference>
<comment type="caution">
    <text evidence="7">The sequence shown here is derived from an EMBL/GenBank/DDBJ whole genome shotgun (WGS) entry which is preliminary data.</text>
</comment>
<gene>
    <name evidence="7" type="ORF">H9625_06000</name>
</gene>
<dbReference type="InterPro" id="IPR011990">
    <property type="entry name" value="TPR-like_helical_dom_sf"/>
</dbReference>
<sequence length="554" mass="62873">MKTRHIFFSGALLALTSVGCTDLDVDIKSQYTELPDSEIAIEATMNNAFYAFRAAIGRRYDEGVSCNSDEYTAVSFDSDYLNGRDMANFSLHMIDPTNSANQLNVYNDLQTGITNCNRVIFDLGGEDVPEVAPVRAARAFYTFMMMEHWGDTPILDHLLADDERIDRSPRADVARWIESELLAVRDNCYENVDASTYGKPTRWMVDALLAKLYINWNVYTQDVTSSSWDPNATNEKLNDCIAACDRIIASGYFDLSDDYKTKFMYNNGYQIKDFIYVMPFDASTAQGMTYARFRTWRRGQSENGFYSIPLTNSLGGNMTLTPEFVELFNLPGDRRNDVIAGNVGENIDMETFDVYQYNNATGEPTDVRNTYGGVDVTFTKSITLKSDPTADPPIVPDGDLNVGNDMTGWTQGYRSIKFFPNATDYNTYSRNQSNDVPVFRYADVLLMKCEAIVRGGTATNGDTPMSLFNQIRAYVNAPQIVGDPSLQDILDERGREFLDEHWRRNDLIRFGDFERDWGFKNDFNPNANDPRYRLWPLSLDVLNANTNWTQNPGY</sequence>
<evidence type="ECO:0000256" key="3">
    <source>
        <dbReference type="ARBA" id="ARBA00022729"/>
    </source>
</evidence>
<evidence type="ECO:0000256" key="2">
    <source>
        <dbReference type="ARBA" id="ARBA00006275"/>
    </source>
</evidence>
<accession>A0ABR8Y718</accession>
<comment type="subcellular location">
    <subcellularLocation>
        <location evidence="1">Cell outer membrane</location>
    </subcellularLocation>
</comment>
<evidence type="ECO:0000256" key="4">
    <source>
        <dbReference type="ARBA" id="ARBA00023136"/>
    </source>
</evidence>
<proteinExistence type="inferred from homology"/>
<keyword evidence="8" id="KW-1185">Reference proteome</keyword>
<protein>
    <submittedName>
        <fullName evidence="7">RagB/SusD family nutrient uptake outer membrane protein</fullName>
    </submittedName>
</protein>
<evidence type="ECO:0000313" key="8">
    <source>
        <dbReference type="Proteomes" id="UP000620874"/>
    </source>
</evidence>
<evidence type="ECO:0000256" key="5">
    <source>
        <dbReference type="ARBA" id="ARBA00023237"/>
    </source>
</evidence>
<keyword evidence="4" id="KW-0472">Membrane</keyword>
<dbReference type="EMBL" id="JACSPP010000013">
    <property type="protein sequence ID" value="MBD8040004.1"/>
    <property type="molecule type" value="Genomic_DNA"/>
</dbReference>
<organism evidence="7 8">
    <name type="scientific">Phocaeicola intestinalis</name>
    <dbReference type="NCBI Taxonomy" id="2762212"/>
    <lineage>
        <taxon>Bacteria</taxon>
        <taxon>Pseudomonadati</taxon>
        <taxon>Bacteroidota</taxon>
        <taxon>Bacteroidia</taxon>
        <taxon>Bacteroidales</taxon>
        <taxon>Bacteroidaceae</taxon>
        <taxon>Phocaeicola</taxon>
    </lineage>
</organism>
<keyword evidence="5" id="KW-0998">Cell outer membrane</keyword>
<feature type="domain" description="RagB/SusD" evidence="6">
    <location>
        <begin position="302"/>
        <end position="554"/>
    </location>
</feature>
<dbReference type="SUPFAM" id="SSF48452">
    <property type="entry name" value="TPR-like"/>
    <property type="match status" value="1"/>
</dbReference>
<reference evidence="7 8" key="1">
    <citation type="submission" date="2020-08" db="EMBL/GenBank/DDBJ databases">
        <title>A Genomic Blueprint of the Chicken Gut Microbiome.</title>
        <authorList>
            <person name="Gilroy R."/>
            <person name="Ravi A."/>
            <person name="Getino M."/>
            <person name="Pursley I."/>
            <person name="Horton D.L."/>
            <person name="Alikhan N.-F."/>
            <person name="Baker D."/>
            <person name="Gharbi K."/>
            <person name="Hall N."/>
            <person name="Watson M."/>
            <person name="Adriaenssens E.M."/>
            <person name="Foster-Nyarko E."/>
            <person name="Jarju S."/>
            <person name="Secka A."/>
            <person name="Antonio M."/>
            <person name="Oren A."/>
            <person name="Chaudhuri R."/>
            <person name="La Ragione R.M."/>
            <person name="Hildebrand F."/>
            <person name="Pallen M.J."/>
        </authorList>
    </citation>
    <scope>NUCLEOTIDE SEQUENCE [LARGE SCALE GENOMIC DNA]</scope>
    <source>
        <strain evidence="7 8">Sa1CVN1</strain>
    </source>
</reference>
<dbReference type="Gene3D" id="1.25.40.390">
    <property type="match status" value="1"/>
</dbReference>
<evidence type="ECO:0000259" key="6">
    <source>
        <dbReference type="Pfam" id="PF07980"/>
    </source>
</evidence>